<reference evidence="4" key="1">
    <citation type="journal article" date="2019" name="Int. J. Syst. Evol. Microbiol.">
        <title>The Global Catalogue of Microorganisms (GCM) 10K type strain sequencing project: providing services to taxonomists for standard genome sequencing and annotation.</title>
        <authorList>
            <consortium name="The Broad Institute Genomics Platform"/>
            <consortium name="The Broad Institute Genome Sequencing Center for Infectious Disease"/>
            <person name="Wu L."/>
            <person name="Ma J."/>
        </authorList>
    </citation>
    <scope>NUCLEOTIDE SEQUENCE [LARGE SCALE GENOMIC DNA]</scope>
    <source>
        <strain evidence="4">JCM 13022</strain>
    </source>
</reference>
<evidence type="ECO:0000256" key="1">
    <source>
        <dbReference type="SAM" id="MobiDB-lite"/>
    </source>
</evidence>
<dbReference type="RefSeq" id="WP_253853939.1">
    <property type="nucleotide sequence ID" value="NZ_BAAALM010000010.1"/>
</dbReference>
<sequence length="362" mass="40291">MLGFKTRAQLASRFEAPADNGFFGPGSVTWKVWSHPTSYVLGFARAVTIEHLDPNLTAAVVQAGGVKYRPHTRYARTIRYFGMVAFGASEPTAKAADVLVKVHSKAIGHDPVTGGRYDANAPSSQLWIHMTAWHSILYCYEKFGPGRLSAEEESQYWRECARAAELQTIDPATVPRSREDVIAYFESWRPHLASSEAAQDMVDFILRLDIALPPDLAAWKRVALKPVLFFLRKGIVATYPGYVRKMFDLKQGRLTDLLVSPPNKAIHALLHRSLNAYFRFVGMMAPAGVPIVAPAKLGIPAVEQRTLTPREAQEAYGFDVPAEAHEDMRRKQRARVFDEHGTPSDEGLLESQDHIGGLAPRR</sequence>
<organism evidence="3 4">
    <name type="scientific">Prauserella alba</name>
    <dbReference type="NCBI Taxonomy" id="176898"/>
    <lineage>
        <taxon>Bacteria</taxon>
        <taxon>Bacillati</taxon>
        <taxon>Actinomycetota</taxon>
        <taxon>Actinomycetes</taxon>
        <taxon>Pseudonocardiales</taxon>
        <taxon>Pseudonocardiaceae</taxon>
        <taxon>Prauserella</taxon>
    </lineage>
</organism>
<comment type="caution">
    <text evidence="3">The sequence shown here is derived from an EMBL/GenBank/DDBJ whole genome shotgun (WGS) entry which is preliminary data.</text>
</comment>
<feature type="domain" description="ER-bound oxygenase mpaB/mpaB'/Rubber oxygenase catalytic" evidence="2">
    <location>
        <begin position="30"/>
        <end position="252"/>
    </location>
</feature>
<dbReference type="Proteomes" id="UP001500467">
    <property type="component" value="Unassembled WGS sequence"/>
</dbReference>
<dbReference type="EMBL" id="BAAALM010000010">
    <property type="protein sequence ID" value="GAA1208955.1"/>
    <property type="molecule type" value="Genomic_DNA"/>
</dbReference>
<evidence type="ECO:0000259" key="2">
    <source>
        <dbReference type="Pfam" id="PF09995"/>
    </source>
</evidence>
<evidence type="ECO:0000313" key="4">
    <source>
        <dbReference type="Proteomes" id="UP001500467"/>
    </source>
</evidence>
<dbReference type="PANTHER" id="PTHR36151:SF3">
    <property type="entry name" value="ER-BOUND OXYGENASE MPAB_MPAB'_RUBBER OXYGENASE CATALYTIC DOMAIN-CONTAINING PROTEIN"/>
    <property type="match status" value="1"/>
</dbReference>
<protein>
    <submittedName>
        <fullName evidence="3">Oxygenase MpaB family protein</fullName>
    </submittedName>
</protein>
<dbReference type="Pfam" id="PF09995">
    <property type="entry name" value="MPAB_Lcp_cat"/>
    <property type="match status" value="1"/>
</dbReference>
<evidence type="ECO:0000313" key="3">
    <source>
        <dbReference type="EMBL" id="GAA1208955.1"/>
    </source>
</evidence>
<gene>
    <name evidence="3" type="ORF">GCM10009675_31250</name>
</gene>
<keyword evidence="4" id="KW-1185">Reference proteome</keyword>
<dbReference type="InterPro" id="IPR018713">
    <property type="entry name" value="MPAB/Lcp_cat_dom"/>
</dbReference>
<name>A0ABP4G3K0_9PSEU</name>
<feature type="region of interest" description="Disordered" evidence="1">
    <location>
        <begin position="338"/>
        <end position="362"/>
    </location>
</feature>
<proteinExistence type="predicted"/>
<accession>A0ABP4G3K0</accession>
<dbReference type="PANTHER" id="PTHR36151">
    <property type="entry name" value="BLR2777 PROTEIN"/>
    <property type="match status" value="1"/>
</dbReference>